<dbReference type="PANTHER" id="PTHR46663:SF2">
    <property type="entry name" value="GGDEF DOMAIN-CONTAINING PROTEIN"/>
    <property type="match status" value="1"/>
</dbReference>
<dbReference type="GO" id="GO:0007165">
    <property type="term" value="P:signal transduction"/>
    <property type="evidence" value="ECO:0007669"/>
    <property type="project" value="InterPro"/>
</dbReference>
<dbReference type="SMART" id="SM00267">
    <property type="entry name" value="GGDEF"/>
    <property type="match status" value="1"/>
</dbReference>
<dbReference type="NCBIfam" id="TIGR00254">
    <property type="entry name" value="GGDEF"/>
    <property type="match status" value="1"/>
</dbReference>
<dbReference type="PANTHER" id="PTHR46663">
    <property type="entry name" value="DIGUANYLATE CYCLASE DGCT-RELATED"/>
    <property type="match status" value="1"/>
</dbReference>
<keyword evidence="2" id="KW-0472">Membrane</keyword>
<dbReference type="InterPro" id="IPR033417">
    <property type="entry name" value="CHASE8"/>
</dbReference>
<proteinExistence type="predicted"/>
<dbReference type="Gene3D" id="3.30.70.270">
    <property type="match status" value="1"/>
</dbReference>
<reference evidence="5 6" key="1">
    <citation type="submission" date="2019-08" db="EMBL/GenBank/DDBJ databases">
        <authorList>
            <person name="Peeters C."/>
        </authorList>
    </citation>
    <scope>NUCLEOTIDE SEQUENCE [LARGE SCALE GENOMIC DNA]</scope>
    <source>
        <strain evidence="5 6">LMG 31112</strain>
    </source>
</reference>
<dbReference type="InterPro" id="IPR003660">
    <property type="entry name" value="HAMP_dom"/>
</dbReference>
<dbReference type="Pfam" id="PF00990">
    <property type="entry name" value="GGDEF"/>
    <property type="match status" value="1"/>
</dbReference>
<feature type="transmembrane region" description="Helical" evidence="2">
    <location>
        <begin position="70"/>
        <end position="90"/>
    </location>
</feature>
<accession>A0A5E4UBA7</accession>
<keyword evidence="2" id="KW-0812">Transmembrane</keyword>
<evidence type="ECO:0000256" key="1">
    <source>
        <dbReference type="SAM" id="MobiDB-lite"/>
    </source>
</evidence>
<dbReference type="InterPro" id="IPR029787">
    <property type="entry name" value="Nucleotide_cyclase"/>
</dbReference>
<gene>
    <name evidence="5" type="ORF">PHO31112_01944</name>
</gene>
<evidence type="ECO:0000259" key="4">
    <source>
        <dbReference type="PROSITE" id="PS50887"/>
    </source>
</evidence>
<dbReference type="InterPro" id="IPR043128">
    <property type="entry name" value="Rev_trsase/Diguanyl_cyclase"/>
</dbReference>
<keyword evidence="6" id="KW-1185">Reference proteome</keyword>
<dbReference type="InterPro" id="IPR052163">
    <property type="entry name" value="DGC-Regulatory_Protein"/>
</dbReference>
<protein>
    <submittedName>
        <fullName evidence="5">HAMP domain-containing protein</fullName>
    </submittedName>
</protein>
<evidence type="ECO:0000313" key="6">
    <source>
        <dbReference type="Proteomes" id="UP000343317"/>
    </source>
</evidence>
<feature type="domain" description="HAMP" evidence="3">
    <location>
        <begin position="228"/>
        <end position="281"/>
    </location>
</feature>
<dbReference type="PROSITE" id="PS50887">
    <property type="entry name" value="GGDEF"/>
    <property type="match status" value="1"/>
</dbReference>
<feature type="domain" description="GGDEF" evidence="4">
    <location>
        <begin position="324"/>
        <end position="458"/>
    </location>
</feature>
<dbReference type="GO" id="GO:0003824">
    <property type="term" value="F:catalytic activity"/>
    <property type="evidence" value="ECO:0007669"/>
    <property type="project" value="UniProtKB-ARBA"/>
</dbReference>
<feature type="compositionally biased region" description="Basic residues" evidence="1">
    <location>
        <begin position="47"/>
        <end position="57"/>
    </location>
</feature>
<dbReference type="SUPFAM" id="SSF55073">
    <property type="entry name" value="Nucleotide cyclase"/>
    <property type="match status" value="1"/>
</dbReference>
<feature type="compositionally biased region" description="Pro residues" evidence="1">
    <location>
        <begin position="1"/>
        <end position="15"/>
    </location>
</feature>
<feature type="transmembrane region" description="Helical" evidence="2">
    <location>
        <begin position="197"/>
        <end position="218"/>
    </location>
</feature>
<dbReference type="EMBL" id="CABPSM010000004">
    <property type="protein sequence ID" value="VVD97330.1"/>
    <property type="molecule type" value="Genomic_DNA"/>
</dbReference>
<name>A0A5E4UBA7_9BURK</name>
<evidence type="ECO:0000256" key="2">
    <source>
        <dbReference type="SAM" id="Phobius"/>
    </source>
</evidence>
<keyword evidence="2" id="KW-1133">Transmembrane helix</keyword>
<dbReference type="CDD" id="cd01949">
    <property type="entry name" value="GGDEF"/>
    <property type="match status" value="1"/>
</dbReference>
<organism evidence="5 6">
    <name type="scientific">Pandoraea horticolens</name>
    <dbReference type="NCBI Taxonomy" id="2508298"/>
    <lineage>
        <taxon>Bacteria</taxon>
        <taxon>Pseudomonadati</taxon>
        <taxon>Pseudomonadota</taxon>
        <taxon>Betaproteobacteria</taxon>
        <taxon>Burkholderiales</taxon>
        <taxon>Burkholderiaceae</taxon>
        <taxon>Pandoraea</taxon>
    </lineage>
</organism>
<evidence type="ECO:0000313" key="5">
    <source>
        <dbReference type="EMBL" id="VVD97330.1"/>
    </source>
</evidence>
<dbReference type="Proteomes" id="UP000343317">
    <property type="component" value="Unassembled WGS sequence"/>
</dbReference>
<sequence>MTTSRPPTPPMPPGSGEPVAGLLPPHISSSGAPAGGGHESPPVAHPTMRRASARRRPSLQGVLRRTHLRLAVSAVVLAAVALSLVAWLALRTYAENNLLLIGRSLTYTAEAAVVFGDRVAAQEAIALIANDEDVFQVRVLDVSKAQFALWRRRDGSTLAQVERMVAEVALPGPVTLPIRHDGKVVGYVEVQGEGHQFFVFLLSGVGGILACLLVTFAVSNVLAKRMHLDIVEPLRALAEVAHAVRRERAFHQRVAATPLAELKELGDDFNALLDEFEGWQNHLRAQNATLAHQANHDPLTGLPNRAYFESRLAQALVDAREVGTHVALLYLDSDRFKEINDQLGHDAGDAVLVAIAERLRQPLREGDLVARLGGDEFAVMLLGVRQTSNAVRLAQSLLVAMEKPITLPDGGEIVTSMSIGIALYPTHADDAPALLRVADAAMYQAKRAGVGTWHVAGSPKS</sequence>
<evidence type="ECO:0000259" key="3">
    <source>
        <dbReference type="PROSITE" id="PS50885"/>
    </source>
</evidence>
<dbReference type="FunFam" id="3.30.70.270:FF:000001">
    <property type="entry name" value="Diguanylate cyclase domain protein"/>
    <property type="match status" value="1"/>
</dbReference>
<dbReference type="InterPro" id="IPR000160">
    <property type="entry name" value="GGDEF_dom"/>
</dbReference>
<dbReference type="GO" id="GO:0016020">
    <property type="term" value="C:membrane"/>
    <property type="evidence" value="ECO:0007669"/>
    <property type="project" value="InterPro"/>
</dbReference>
<dbReference type="Pfam" id="PF17152">
    <property type="entry name" value="CHASE8"/>
    <property type="match status" value="1"/>
</dbReference>
<dbReference type="PROSITE" id="PS50885">
    <property type="entry name" value="HAMP"/>
    <property type="match status" value="1"/>
</dbReference>
<dbReference type="AlphaFoldDB" id="A0A5E4UBA7"/>
<feature type="region of interest" description="Disordered" evidence="1">
    <location>
        <begin position="1"/>
        <end position="57"/>
    </location>
</feature>